<dbReference type="Proteomes" id="UP000226525">
    <property type="component" value="Unassembled WGS sequence"/>
</dbReference>
<evidence type="ECO:0000313" key="3">
    <source>
        <dbReference type="EMBL" id="MAH63510.1"/>
    </source>
</evidence>
<name>A0A2D6YK16_9DELT</name>
<proteinExistence type="predicted"/>
<dbReference type="AlphaFoldDB" id="A0A2D6YK16"/>
<dbReference type="Pfam" id="PF03641">
    <property type="entry name" value="Lysine_decarbox"/>
    <property type="match status" value="1"/>
</dbReference>
<dbReference type="InterPro" id="IPR052341">
    <property type="entry name" value="LOG_family_nucleotidases"/>
</dbReference>
<dbReference type="InterPro" id="IPR037153">
    <property type="entry name" value="PpnN-like_sf"/>
</dbReference>
<dbReference type="NCBIfam" id="NF038390">
    <property type="entry name" value="Nsidase_PpnN"/>
    <property type="match status" value="1"/>
</dbReference>
<accession>A0A2D6YK16</accession>
<reference evidence="4" key="1">
    <citation type="submission" date="2017-09" db="EMBL/GenBank/DDBJ databases">
        <title>The Reconstruction of 2,631 Draft Metagenome-Assembled Genomes from the Global Oceans.</title>
        <authorList>
            <person name="Tully B.J."/>
            <person name="Graham E.D."/>
            <person name="Heidelberg J.F."/>
        </authorList>
    </citation>
    <scope>NUCLEOTIDE SEQUENCE [LARGE SCALE GENOMIC DNA]</scope>
</reference>
<evidence type="ECO:0000259" key="2">
    <source>
        <dbReference type="Pfam" id="PF14793"/>
    </source>
</evidence>
<evidence type="ECO:0000259" key="1">
    <source>
        <dbReference type="Pfam" id="PF11892"/>
    </source>
</evidence>
<dbReference type="Pfam" id="PF11892">
    <property type="entry name" value="PpnN_C"/>
    <property type="match status" value="1"/>
</dbReference>
<dbReference type="Gene3D" id="3.30.1850.10">
    <property type="entry name" value="MoCo carrier protein-like"/>
    <property type="match status" value="1"/>
</dbReference>
<dbReference type="InterPro" id="IPR027820">
    <property type="entry name" value="PpnN_N"/>
</dbReference>
<evidence type="ECO:0000313" key="4">
    <source>
        <dbReference type="Proteomes" id="UP000226525"/>
    </source>
</evidence>
<dbReference type="InterPro" id="IPR049788">
    <property type="entry name" value="PpnN"/>
</dbReference>
<protein>
    <submittedName>
        <fullName evidence="3">LOG family protein</fullName>
    </submittedName>
</protein>
<dbReference type="SUPFAM" id="SSF102405">
    <property type="entry name" value="MCP/YpsA-like"/>
    <property type="match status" value="1"/>
</dbReference>
<dbReference type="PANTHER" id="PTHR43393">
    <property type="entry name" value="CYTOKININ RIBOSIDE 5'-MONOPHOSPHATE PHOSPHORIBOHYDROLASE"/>
    <property type="match status" value="1"/>
</dbReference>
<gene>
    <name evidence="3" type="ORF">CMN54_08720</name>
</gene>
<dbReference type="Pfam" id="PF14793">
    <property type="entry name" value="DUF4478"/>
    <property type="match status" value="1"/>
</dbReference>
<dbReference type="Gene3D" id="3.40.50.450">
    <property type="match status" value="1"/>
</dbReference>
<sequence>MDATITLGRGPEFLFKQEINLLTDKSEAGLYHRFWNCALAVLNCGGPTADTLELQKRHKDFQIEIKQGARGNLLILRNAPETAFVDGDIISGLQEMLFAVLRDTFYPYLYGPFESSEQITNLVFRMLRNAEIFDSNTETNLVVCWGGHRINRNEYQYTKEVGHQLGLRNLDICTGCGEGAMKGSMKGATIGHAKQRRRGGRYVGISEPQIIAAESPNPIVNDLLIMPDIEKRLEAFVRLGHGIIVFPGGAGTAEEILYLLGILLHPENEDLPLPLIFTGPESCRPYFAQVDRFISTTLGTDACRKYKLIIDNPIMVAQEMKLGLQAVHKFRESSQLPQYFNWGLHIQEEFQHAFEPTHQNMKKLKIHQNQPRHILAANLRKAFSGIVCGNLKESGRIAIAQGGPYEIYGDPEIMHHLDELLEEFQNQGRMRPLESKGPDTYRLMKKE</sequence>
<feature type="domain" description="Pyrimidine/purine nucleotide 5'-monophosphate nucleosidase N-terminal" evidence="2">
    <location>
        <begin position="13"/>
        <end position="106"/>
    </location>
</feature>
<dbReference type="EMBL" id="NZEX01000096">
    <property type="protein sequence ID" value="MAH63510.1"/>
    <property type="molecule type" value="Genomic_DNA"/>
</dbReference>
<dbReference type="GO" id="GO:0005829">
    <property type="term" value="C:cytosol"/>
    <property type="evidence" value="ECO:0007669"/>
    <property type="project" value="TreeGrafter"/>
</dbReference>
<feature type="domain" description="Pyrimidine/purine nucleotide 5'-monophosphate nucleosidase C-terminal" evidence="1">
    <location>
        <begin position="325"/>
        <end position="442"/>
    </location>
</feature>
<dbReference type="PANTHER" id="PTHR43393:SF1">
    <property type="entry name" value="PYRIMIDINE_PURINE NUCLEOTIDE 5'-MONOPHOSPHATE NUCLEOSIDASE"/>
    <property type="match status" value="1"/>
</dbReference>
<dbReference type="InterPro" id="IPR031100">
    <property type="entry name" value="LOG_fam"/>
</dbReference>
<dbReference type="InterPro" id="IPR021826">
    <property type="entry name" value="PpnN_C"/>
</dbReference>
<comment type="caution">
    <text evidence="3">The sequence shown here is derived from an EMBL/GenBank/DDBJ whole genome shotgun (WGS) entry which is preliminary data.</text>
</comment>
<organism evidence="3 4">
    <name type="scientific">SAR324 cluster bacterium</name>
    <dbReference type="NCBI Taxonomy" id="2024889"/>
    <lineage>
        <taxon>Bacteria</taxon>
        <taxon>Deltaproteobacteria</taxon>
        <taxon>SAR324 cluster</taxon>
    </lineage>
</organism>